<name>A0ACD1AFG2_9FIRM</name>
<reference evidence="1" key="1">
    <citation type="submission" date="2019-08" db="EMBL/GenBank/DDBJ databases">
        <title>Genome sequence of Clostridiales bacterium MT110.</title>
        <authorList>
            <person name="Cao J."/>
        </authorList>
    </citation>
    <scope>NUCLEOTIDE SEQUENCE</scope>
    <source>
        <strain evidence="1">MT110</strain>
    </source>
</reference>
<proteinExistence type="predicted"/>
<organism evidence="1 2">
    <name type="scientific">Anoxybacterium hadale</name>
    <dbReference type="NCBI Taxonomy" id="3408580"/>
    <lineage>
        <taxon>Bacteria</taxon>
        <taxon>Bacillati</taxon>
        <taxon>Bacillota</taxon>
        <taxon>Clostridia</taxon>
        <taxon>Peptostreptococcales</taxon>
        <taxon>Anaerovoracaceae</taxon>
        <taxon>Anoxybacterium</taxon>
    </lineage>
</organism>
<evidence type="ECO:0000313" key="2">
    <source>
        <dbReference type="Proteomes" id="UP000594014"/>
    </source>
</evidence>
<protein>
    <submittedName>
        <fullName evidence="1">HDOD domain-containing protein</fullName>
    </submittedName>
</protein>
<sequence>MEDVPLLTKETLYQLVETSNALPKLPLNIQNIFKLLNTPAQIYIDDVAKLVEEDQELSKLLLRHLNSNVFLLYRNISDIKEAVTFLGIESVRNLLIFFIAQKFFQAADTGKAAVFNMRQYWKHVLATSIAADMICSRLGIEDRYRMFSYGLNHDIGILVMNACLPKELDEITSKVKSGVPQIVAEKAVLGGVTHSHIGAWICQRWNFSPEITRVVELHHTPYFGTEDLKTLEIMYLADLIGTQYYERLLNVNSSMQINHKVLGSLGLTLEDQKEIGIALPNEVARIAKYFIL</sequence>
<dbReference type="EMBL" id="CP042469">
    <property type="protein sequence ID" value="QOX65287.1"/>
    <property type="molecule type" value="Genomic_DNA"/>
</dbReference>
<accession>A0ACD1AFG2</accession>
<gene>
    <name evidence="1" type="ORF">FRZ06_18985</name>
</gene>
<keyword evidence="2" id="KW-1185">Reference proteome</keyword>
<dbReference type="Proteomes" id="UP000594014">
    <property type="component" value="Chromosome"/>
</dbReference>
<evidence type="ECO:0000313" key="1">
    <source>
        <dbReference type="EMBL" id="QOX65287.1"/>
    </source>
</evidence>